<dbReference type="AlphaFoldDB" id="A0AAD6R297"/>
<dbReference type="PANTHER" id="PTHR11712">
    <property type="entry name" value="POLYKETIDE SYNTHASE-RELATED"/>
    <property type="match status" value="1"/>
</dbReference>
<feature type="domain" description="Beta-ketoacyl synthase C-terminal" evidence="3">
    <location>
        <begin position="148"/>
        <end position="222"/>
    </location>
</feature>
<name>A0AAD6R297_9ROSI</name>
<reference evidence="4 5" key="1">
    <citation type="journal article" date="2023" name="Mol. Ecol. Resour.">
        <title>Chromosome-level genome assembly of a triploid poplar Populus alba 'Berolinensis'.</title>
        <authorList>
            <person name="Chen S."/>
            <person name="Yu Y."/>
            <person name="Wang X."/>
            <person name="Wang S."/>
            <person name="Zhang T."/>
            <person name="Zhou Y."/>
            <person name="He R."/>
            <person name="Meng N."/>
            <person name="Wang Y."/>
            <person name="Liu W."/>
            <person name="Liu Z."/>
            <person name="Liu J."/>
            <person name="Guo Q."/>
            <person name="Huang H."/>
            <person name="Sederoff R.R."/>
            <person name="Wang G."/>
            <person name="Qu G."/>
            <person name="Chen S."/>
        </authorList>
    </citation>
    <scope>NUCLEOTIDE SEQUENCE [LARGE SCALE GENOMIC DNA]</scope>
    <source>
        <strain evidence="4">SC-2020</strain>
    </source>
</reference>
<dbReference type="GO" id="GO:0006633">
    <property type="term" value="P:fatty acid biosynthetic process"/>
    <property type="evidence" value="ECO:0007669"/>
    <property type="project" value="TreeGrafter"/>
</dbReference>
<dbReference type="GO" id="GO:0005739">
    <property type="term" value="C:mitochondrion"/>
    <property type="evidence" value="ECO:0007669"/>
    <property type="project" value="TreeGrafter"/>
</dbReference>
<dbReference type="Proteomes" id="UP001164929">
    <property type="component" value="Chromosome 4"/>
</dbReference>
<dbReference type="EMBL" id="JAQIZT010000004">
    <property type="protein sequence ID" value="KAJ7000959.1"/>
    <property type="molecule type" value="Genomic_DNA"/>
</dbReference>
<evidence type="ECO:0000256" key="2">
    <source>
        <dbReference type="ARBA" id="ARBA00022679"/>
    </source>
</evidence>
<dbReference type="InterPro" id="IPR000794">
    <property type="entry name" value="Beta-ketoacyl_synthase"/>
</dbReference>
<organism evidence="4 5">
    <name type="scientific">Populus alba x Populus x berolinensis</name>
    <dbReference type="NCBI Taxonomy" id="444605"/>
    <lineage>
        <taxon>Eukaryota</taxon>
        <taxon>Viridiplantae</taxon>
        <taxon>Streptophyta</taxon>
        <taxon>Embryophyta</taxon>
        <taxon>Tracheophyta</taxon>
        <taxon>Spermatophyta</taxon>
        <taxon>Magnoliopsida</taxon>
        <taxon>eudicotyledons</taxon>
        <taxon>Gunneridae</taxon>
        <taxon>Pentapetalae</taxon>
        <taxon>rosids</taxon>
        <taxon>fabids</taxon>
        <taxon>Malpighiales</taxon>
        <taxon>Salicaceae</taxon>
        <taxon>Saliceae</taxon>
        <taxon>Populus</taxon>
    </lineage>
</organism>
<evidence type="ECO:0000259" key="3">
    <source>
        <dbReference type="Pfam" id="PF02801"/>
    </source>
</evidence>
<dbReference type="InterPro" id="IPR014031">
    <property type="entry name" value="Ketoacyl_synth_C"/>
</dbReference>
<dbReference type="SUPFAM" id="SSF53901">
    <property type="entry name" value="Thiolase-like"/>
    <property type="match status" value="1"/>
</dbReference>
<evidence type="ECO:0000256" key="1">
    <source>
        <dbReference type="ARBA" id="ARBA00013191"/>
    </source>
</evidence>
<keyword evidence="5" id="KW-1185">Reference proteome</keyword>
<evidence type="ECO:0000313" key="5">
    <source>
        <dbReference type="Proteomes" id="UP001164929"/>
    </source>
</evidence>
<gene>
    <name evidence="4" type="ORF">NC653_011422</name>
</gene>
<comment type="caution">
    <text evidence="4">The sequence shown here is derived from an EMBL/GenBank/DDBJ whole genome shotgun (WGS) entry which is preliminary data.</text>
</comment>
<keyword evidence="2" id="KW-0808">Transferase</keyword>
<proteinExistence type="predicted"/>
<dbReference type="EC" id="2.3.1.41" evidence="1"/>
<accession>A0AAD6R297</accession>
<dbReference type="GO" id="GO:0004315">
    <property type="term" value="F:3-oxoacyl-[acyl-carrier-protein] synthase activity"/>
    <property type="evidence" value="ECO:0007669"/>
    <property type="project" value="UniProtKB-EC"/>
</dbReference>
<dbReference type="Pfam" id="PF02801">
    <property type="entry name" value="Ketoacyl-synt_C"/>
    <property type="match status" value="1"/>
</dbReference>
<dbReference type="Gene3D" id="3.40.47.10">
    <property type="match status" value="1"/>
</dbReference>
<sequence>MTDPRADGLGYLHALREVLKMPVCRLRSGSTLVEYIAAVLHFSSDEVSFQIVETPPMVYNWPFWCLDVHEDFEMLSVDKGKMMFFLFELLNCIKFSNLALSSTNALLIIDMMMDLNILREESETKARDIYLDDLKFNHFANELANHTKIMQNVNYINAHATSTIAGDLAEINAIKKVFKDTSGIKINATKSMIGHCLGAAGGLEAIASVKAITTGWLHPSINQFSPEPSVEFDTVANKKQQHEVNVESETAHFNHVCLQLFRILLDLVDTTPSWSFLHSSLEHLASVHLFPCIKAPSIQLVCISRGDQSCLGEICSSV</sequence>
<protein>
    <recommendedName>
        <fullName evidence="1">beta-ketoacyl-[acyl-carrier-protein] synthase I</fullName>
        <ecNumber evidence="1">2.3.1.41</ecNumber>
    </recommendedName>
</protein>
<dbReference type="InterPro" id="IPR016039">
    <property type="entry name" value="Thiolase-like"/>
</dbReference>
<evidence type="ECO:0000313" key="4">
    <source>
        <dbReference type="EMBL" id="KAJ7000959.1"/>
    </source>
</evidence>
<dbReference type="PANTHER" id="PTHR11712:SF336">
    <property type="entry name" value="3-OXOACYL-[ACYL-CARRIER-PROTEIN] SYNTHASE, MITOCHONDRIAL"/>
    <property type="match status" value="1"/>
</dbReference>